<accession>A0A3A1Y366</accession>
<evidence type="ECO:0000313" key="2">
    <source>
        <dbReference type="EMBL" id="RIY31870.1"/>
    </source>
</evidence>
<feature type="compositionally biased region" description="Low complexity" evidence="1">
    <location>
        <begin position="308"/>
        <end position="326"/>
    </location>
</feature>
<reference evidence="2 3" key="1">
    <citation type="submission" date="2017-08" db="EMBL/GenBank/DDBJ databases">
        <title>Reclassification of Bisgaard taxon 37 and 44.</title>
        <authorList>
            <person name="Christensen H."/>
        </authorList>
    </citation>
    <scope>NUCLEOTIDE SEQUENCE [LARGE SCALE GENOMIC DNA]</scope>
    <source>
        <strain evidence="2 3">B96_3</strain>
    </source>
</reference>
<gene>
    <name evidence="2" type="ORF">CKF54_05920</name>
</gene>
<feature type="region of interest" description="Disordered" evidence="1">
    <location>
        <begin position="288"/>
        <end position="377"/>
    </location>
</feature>
<comment type="caution">
    <text evidence="2">The sequence shown here is derived from an EMBL/GenBank/DDBJ whole genome shotgun (WGS) entry which is preliminary data.</text>
</comment>
<organism evidence="2 3">
    <name type="scientific">Psittacicella hinzii</name>
    <dbReference type="NCBI Taxonomy" id="2028575"/>
    <lineage>
        <taxon>Bacteria</taxon>
        <taxon>Pseudomonadati</taxon>
        <taxon>Pseudomonadota</taxon>
        <taxon>Gammaproteobacteria</taxon>
        <taxon>Pasteurellales</taxon>
        <taxon>Psittacicellaceae</taxon>
        <taxon>Psittacicella</taxon>
    </lineage>
</organism>
<evidence type="ECO:0000313" key="3">
    <source>
        <dbReference type="Proteomes" id="UP000265691"/>
    </source>
</evidence>
<evidence type="ECO:0000256" key="1">
    <source>
        <dbReference type="SAM" id="MobiDB-lite"/>
    </source>
</evidence>
<dbReference type="RefSeq" id="WP_119525446.1">
    <property type="nucleotide sequence ID" value="NZ_NRHC01000075.1"/>
</dbReference>
<feature type="compositionally biased region" description="Basic residues" evidence="1">
    <location>
        <begin position="295"/>
        <end position="307"/>
    </location>
</feature>
<dbReference type="AlphaFoldDB" id="A0A3A1Y366"/>
<name>A0A3A1Y366_9GAMM</name>
<sequence>MPKSDILSSSFDRFLKMIRGDIEEFSRIPFKLKRKYDFTTREGIKVFIKDIDNYKDKIIESIAENLILLKHFDEQQLPELKELAKELGFGFSQIESVIQQTKDFLKDAGLSRRLVRNYQESLEAAFEHLLSYQPQSPSLVSATLPHIDLKGLGDSIYRFTDHDMGNSFECINICAKKYDEEYINFANTTTEKVELFEKYFREIEAELSFSKKVFVWWQVQNDSLNVFQHIKSTIDQIEVVNSLAFREGNPGRMILNSNTALEALSQTFISIAISLGLDEDIVKEALAEKSTSKASKTKKASTARKATKTSGTSKTTASKATKTSEASKTKKAPTTEKASVAKKEATTTKKASSTSKTEASTTTKTRKTTSKTSTSTK</sequence>
<keyword evidence="3" id="KW-1185">Reference proteome</keyword>
<proteinExistence type="predicted"/>
<feature type="compositionally biased region" description="Low complexity" evidence="1">
    <location>
        <begin position="348"/>
        <end position="363"/>
    </location>
</feature>
<dbReference type="Proteomes" id="UP000265691">
    <property type="component" value="Unassembled WGS sequence"/>
</dbReference>
<dbReference type="EMBL" id="NRHC01000075">
    <property type="protein sequence ID" value="RIY31870.1"/>
    <property type="molecule type" value="Genomic_DNA"/>
</dbReference>
<protein>
    <submittedName>
        <fullName evidence="2">Uncharacterized protein</fullName>
    </submittedName>
</protein>